<evidence type="ECO:0008006" key="3">
    <source>
        <dbReference type="Google" id="ProtNLM"/>
    </source>
</evidence>
<gene>
    <name evidence="1" type="ORF">HHI36_012248</name>
</gene>
<comment type="caution">
    <text evidence="1">The sequence shown here is derived from an EMBL/GenBank/DDBJ whole genome shotgun (WGS) entry which is preliminary data.</text>
</comment>
<sequence length="128" mass="14766">MARKFFEKTLRARTSIATLIIAAEEVLLNKRSRRPVEADFATLSRILIQDRNESDSFPGISVGYAKPWQVFSKEQGIQLVECHKSVRYLLRFTAERSEEFANEFFLNVDATILTSWSENNKVGADWFT</sequence>
<dbReference type="Proteomes" id="UP001516400">
    <property type="component" value="Unassembled WGS sequence"/>
</dbReference>
<dbReference type="AlphaFoldDB" id="A0ABD2NDW6"/>
<organism evidence="1 2">
    <name type="scientific">Cryptolaemus montrouzieri</name>
    <dbReference type="NCBI Taxonomy" id="559131"/>
    <lineage>
        <taxon>Eukaryota</taxon>
        <taxon>Metazoa</taxon>
        <taxon>Ecdysozoa</taxon>
        <taxon>Arthropoda</taxon>
        <taxon>Hexapoda</taxon>
        <taxon>Insecta</taxon>
        <taxon>Pterygota</taxon>
        <taxon>Neoptera</taxon>
        <taxon>Endopterygota</taxon>
        <taxon>Coleoptera</taxon>
        <taxon>Polyphaga</taxon>
        <taxon>Cucujiformia</taxon>
        <taxon>Coccinelloidea</taxon>
        <taxon>Coccinellidae</taxon>
        <taxon>Scymninae</taxon>
        <taxon>Scymnini</taxon>
        <taxon>Cryptolaemus</taxon>
    </lineage>
</organism>
<accession>A0ABD2NDW6</accession>
<evidence type="ECO:0000313" key="1">
    <source>
        <dbReference type="EMBL" id="KAL3276877.1"/>
    </source>
</evidence>
<name>A0ABD2NDW6_9CUCU</name>
<evidence type="ECO:0000313" key="2">
    <source>
        <dbReference type="Proteomes" id="UP001516400"/>
    </source>
</evidence>
<dbReference type="EMBL" id="JABFTP020000103">
    <property type="protein sequence ID" value="KAL3276877.1"/>
    <property type="molecule type" value="Genomic_DNA"/>
</dbReference>
<keyword evidence="2" id="KW-1185">Reference proteome</keyword>
<reference evidence="1 2" key="1">
    <citation type="journal article" date="2021" name="BMC Biol.">
        <title>Horizontally acquired antibacterial genes associated with adaptive radiation of ladybird beetles.</title>
        <authorList>
            <person name="Li H.S."/>
            <person name="Tang X.F."/>
            <person name="Huang Y.H."/>
            <person name="Xu Z.Y."/>
            <person name="Chen M.L."/>
            <person name="Du X.Y."/>
            <person name="Qiu B.Y."/>
            <person name="Chen P.T."/>
            <person name="Zhang W."/>
            <person name="Slipinski A."/>
            <person name="Escalona H.E."/>
            <person name="Waterhouse R.M."/>
            <person name="Zwick A."/>
            <person name="Pang H."/>
        </authorList>
    </citation>
    <scope>NUCLEOTIDE SEQUENCE [LARGE SCALE GENOMIC DNA]</scope>
    <source>
        <strain evidence="1">SYSU2018</strain>
    </source>
</reference>
<proteinExistence type="predicted"/>
<protein>
    <recommendedName>
        <fullName evidence="3">Transposase</fullName>
    </recommendedName>
</protein>